<evidence type="ECO:0000313" key="1">
    <source>
        <dbReference type="EMBL" id="TPX36370.1"/>
    </source>
</evidence>
<sequence>MERQFLVGEIEYRIIDPGRLLNDERLQIVSTQILSILEPPLTNTLTFHILITEEAPIKTQVQHTIHIKPSFVGHFVTASHSDHDETLGILTYDVVSSLASQSLVGASGDIINAISEYTRFKTDLAPPHWANGTGDWKNGGIDAARLIEFLIRQQPNLLSEWLKNGRVGMSDEDLNQAWELLALSTPIETRGRDEVPDGGEWKQIQIAYILGALEGSELITRLLPDPQRTLGELVMLTLQTLYKGSNRVPDRVFTTISFVFKDMPGVAHTIGTEISFSIPYFLQYFKSHTEQETLLELKGVVVHETTHVIQHSTPTTPWHIIEGMADYTRIATGFIAPHWSNSKGGKWTDGYSTTGYFLVWMNLRNPGCVRELNWKCRNGWTDGFVRELCGSLVDMLWQEYQATLPDGSSAPKPVPTHVAGI</sequence>
<name>A0A507C4A5_9FUNG</name>
<organism evidence="1 2">
    <name type="scientific">Synchytrium microbalum</name>
    <dbReference type="NCBI Taxonomy" id="1806994"/>
    <lineage>
        <taxon>Eukaryota</taxon>
        <taxon>Fungi</taxon>
        <taxon>Fungi incertae sedis</taxon>
        <taxon>Chytridiomycota</taxon>
        <taxon>Chytridiomycota incertae sedis</taxon>
        <taxon>Chytridiomycetes</taxon>
        <taxon>Synchytriales</taxon>
        <taxon>Synchytriaceae</taxon>
        <taxon>Synchytrium</taxon>
    </lineage>
</organism>
<dbReference type="PANTHER" id="PTHR33321:SF12">
    <property type="entry name" value="PLANT BASIC SECRETORY PROTEIN (BSP) FAMILY PROTEIN"/>
    <property type="match status" value="1"/>
</dbReference>
<dbReference type="Proteomes" id="UP000319731">
    <property type="component" value="Unassembled WGS sequence"/>
</dbReference>
<accession>A0A507C4A5</accession>
<dbReference type="OrthoDB" id="891726at2759"/>
<dbReference type="AlphaFoldDB" id="A0A507C4A5"/>
<reference evidence="1 2" key="1">
    <citation type="journal article" date="2019" name="Sci. Rep.">
        <title>Comparative genomics of chytrid fungi reveal insights into the obligate biotrophic and pathogenic lifestyle of Synchytrium endobioticum.</title>
        <authorList>
            <person name="van de Vossenberg B.T.L.H."/>
            <person name="Warris S."/>
            <person name="Nguyen H.D.T."/>
            <person name="van Gent-Pelzer M.P.E."/>
            <person name="Joly D.L."/>
            <person name="van de Geest H.C."/>
            <person name="Bonants P.J.M."/>
            <person name="Smith D.S."/>
            <person name="Levesque C.A."/>
            <person name="van der Lee T.A.J."/>
        </authorList>
    </citation>
    <scope>NUCLEOTIDE SEQUENCE [LARGE SCALE GENOMIC DNA]</scope>
    <source>
        <strain evidence="1 2">JEL517</strain>
    </source>
</reference>
<dbReference type="STRING" id="1806994.A0A507C4A5"/>
<protein>
    <submittedName>
        <fullName evidence="1">Uncharacterized protein</fullName>
    </submittedName>
</protein>
<evidence type="ECO:0000313" key="2">
    <source>
        <dbReference type="Proteomes" id="UP000319731"/>
    </source>
</evidence>
<dbReference type="RefSeq" id="XP_031026683.1">
    <property type="nucleotide sequence ID" value="XM_031167485.1"/>
</dbReference>
<dbReference type="PANTHER" id="PTHR33321">
    <property type="match status" value="1"/>
</dbReference>
<gene>
    <name evidence="1" type="ORF">SmJEL517_g01557</name>
</gene>
<keyword evidence="2" id="KW-1185">Reference proteome</keyword>
<dbReference type="Pfam" id="PF04450">
    <property type="entry name" value="BSP"/>
    <property type="match status" value="2"/>
</dbReference>
<dbReference type="GeneID" id="42002782"/>
<comment type="caution">
    <text evidence="1">The sequence shown here is derived from an EMBL/GenBank/DDBJ whole genome shotgun (WGS) entry which is preliminary data.</text>
</comment>
<dbReference type="InterPro" id="IPR007541">
    <property type="entry name" value="Uncharacterised_BSP"/>
</dbReference>
<proteinExistence type="predicted"/>
<dbReference type="EMBL" id="QEAO01000005">
    <property type="protein sequence ID" value="TPX36370.1"/>
    <property type="molecule type" value="Genomic_DNA"/>
</dbReference>